<dbReference type="VEuPathDB" id="TriTrypDB:Tb927.6.5550"/>
<comment type="subcellular location">
    <subcellularLocation>
        <location evidence="2">Cell membrane</location>
        <topology evidence="2">Lipid-anchor</topology>
        <topology evidence="2">GPI-anchor</topology>
    </subcellularLocation>
</comment>
<dbReference type="Gene3D" id="1.10.470.10">
    <property type="entry name" value="Variant Surface Glycoprotein, subunit A, domain 2"/>
    <property type="match status" value="1"/>
</dbReference>
<evidence type="ECO:0000256" key="3">
    <source>
        <dbReference type="ARBA" id="ARBA00022475"/>
    </source>
</evidence>
<evidence type="ECO:0000256" key="8">
    <source>
        <dbReference type="SAM" id="SignalP"/>
    </source>
</evidence>
<dbReference type="GO" id="GO:0042783">
    <property type="term" value="P:symbiont-mediated evasion of host immune response"/>
    <property type="evidence" value="ECO:0007669"/>
    <property type="project" value="InterPro"/>
</dbReference>
<dbReference type="SUPFAM" id="SSF58087">
    <property type="entry name" value="Variant surface glycoprotein (N-terminal domain)"/>
    <property type="match status" value="1"/>
</dbReference>
<comment type="function">
    <text evidence="1">VSG forms a coat on the surface of the parasite. The trypanosome evades the immune response of the host by expressing a series of antigenically distinct VSGs from an estimated 1000 VSG genes.</text>
</comment>
<organism evidence="11">
    <name type="scientific">Trypanosoma brucei</name>
    <dbReference type="NCBI Taxonomy" id="5691"/>
    <lineage>
        <taxon>Eukaryota</taxon>
        <taxon>Discoba</taxon>
        <taxon>Euglenozoa</taxon>
        <taxon>Kinetoplastea</taxon>
        <taxon>Metakinetoplastina</taxon>
        <taxon>Trypanosomatida</taxon>
        <taxon>Trypanosomatidae</taxon>
        <taxon>Trypanosoma</taxon>
    </lineage>
</organism>
<evidence type="ECO:0000259" key="9">
    <source>
        <dbReference type="Pfam" id="PF00913"/>
    </source>
</evidence>
<evidence type="ECO:0000256" key="2">
    <source>
        <dbReference type="ARBA" id="ARBA00004609"/>
    </source>
</evidence>
<evidence type="ECO:0000256" key="4">
    <source>
        <dbReference type="ARBA" id="ARBA00022622"/>
    </source>
</evidence>
<keyword evidence="8" id="KW-0732">Signal</keyword>
<evidence type="ECO:0000256" key="5">
    <source>
        <dbReference type="ARBA" id="ARBA00023136"/>
    </source>
</evidence>
<dbReference type="Pfam" id="PF00913">
    <property type="entry name" value="Trypan_glycop"/>
    <property type="match status" value="1"/>
</dbReference>
<accession>A0A1J0RAI4</accession>
<keyword evidence="4" id="KW-0336">GPI-anchor</keyword>
<feature type="domain" description="Trypanosome variant surface glycoprotein C-terminal" evidence="10">
    <location>
        <begin position="386"/>
        <end position="494"/>
    </location>
</feature>
<reference evidence="11" key="1">
    <citation type="submission" date="2016-08" db="EMBL/GenBank/DDBJ databases">
        <title>VSG repertoire of Trypanosoma brucei EATRO 1125.</title>
        <authorList>
            <person name="Cross G.A."/>
        </authorList>
    </citation>
    <scope>NUCLEOTIDE SEQUENCE</scope>
    <source>
        <strain evidence="11">EATRO 1125</strain>
    </source>
</reference>
<dbReference type="Gene3D" id="3.90.150.10">
    <property type="entry name" value="Variant Surface Glycoprotein, subunit A domain 1"/>
    <property type="match status" value="1"/>
</dbReference>
<dbReference type="GO" id="GO:0005886">
    <property type="term" value="C:plasma membrane"/>
    <property type="evidence" value="ECO:0007669"/>
    <property type="project" value="UniProtKB-SubCell"/>
</dbReference>
<feature type="domain" description="Trypanosome variant surface glycoprotein A-type N-terminal" evidence="9">
    <location>
        <begin position="15"/>
        <end position="346"/>
    </location>
</feature>
<keyword evidence="3" id="KW-1003">Cell membrane</keyword>
<dbReference type="InterPro" id="IPR001812">
    <property type="entry name" value="Trypano_VSG_A_N_dom"/>
</dbReference>
<dbReference type="VEuPathDB" id="TriTrypDB:Tb427_000248400"/>
<dbReference type="AlphaFoldDB" id="A0A1J0RAI4"/>
<dbReference type="Gene3D" id="3.30.1680.30">
    <property type="match status" value="1"/>
</dbReference>
<name>A0A1J0RAI4_9TRYP</name>
<protein>
    <submittedName>
        <fullName evidence="11">Variant surface glycoprotein 1125.4203</fullName>
    </submittedName>
</protein>
<evidence type="ECO:0000256" key="7">
    <source>
        <dbReference type="ARBA" id="ARBA00023288"/>
    </source>
</evidence>
<evidence type="ECO:0000259" key="10">
    <source>
        <dbReference type="Pfam" id="PF10659"/>
    </source>
</evidence>
<sequence>MFTNHYTSLLFVLFVAEYSQCDEHALKEATAEKICQYSQQAKKQARSLAAKLQTLETSLHSYNKAGAQMTLLQLHSDTYAAGAAVLNSFVASKRQELQAKLTALTKDAPLAAAALGYSAGVTDEFINLLKQPIANDRSSNTCIHPKSGSTLEQSSLKGCNPDAFSDTTPGTNYLTEYNEATFPGGTDHFETGKSCKLFKNDLTAYLNTAPTGTTTMSFGGGIIVLRKGTDLADTDLKSTKTAVGHVNSVLQALEKLKPHLQSDLPPSLDSPKAVQAFLDGKAKEDLKDLLKQAEGKTADLTPTEIDNAIDKYFGKKDSDGKRGITKQLEKTDFKIKTESSTKPTALLDMALDDTIRLIAEKIVELRKQAVTSEKQTCDTPVNADGCNKIKIEEDCNATAACSFNKTETDNNKKCKFNETKATANGVPVTQTQSGGTTTPSDRCTKHTKKEECEAENKNAKAGEKAVCSWIEDKCRDSSFLPNKKFAYEYSCRFMNTVIL</sequence>
<dbReference type="GO" id="GO:0098552">
    <property type="term" value="C:side of membrane"/>
    <property type="evidence" value="ECO:0007669"/>
    <property type="project" value="UniProtKB-KW"/>
</dbReference>
<dbReference type="Pfam" id="PF10659">
    <property type="entry name" value="Trypan_glycop_C"/>
    <property type="match status" value="1"/>
</dbReference>
<evidence type="ECO:0000256" key="6">
    <source>
        <dbReference type="ARBA" id="ARBA00023180"/>
    </source>
</evidence>
<keyword evidence="6" id="KW-0325">Glycoprotein</keyword>
<proteinExistence type="predicted"/>
<feature type="signal peptide" evidence="8">
    <location>
        <begin position="1"/>
        <end position="21"/>
    </location>
</feature>
<keyword evidence="5" id="KW-0472">Membrane</keyword>
<dbReference type="EMBL" id="KX700774">
    <property type="protein sequence ID" value="APD74730.1"/>
    <property type="molecule type" value="Genomic_DNA"/>
</dbReference>
<evidence type="ECO:0000313" key="11">
    <source>
        <dbReference type="EMBL" id="APD74730.1"/>
    </source>
</evidence>
<dbReference type="InterPro" id="IPR019609">
    <property type="entry name" value="Variant_surf_glycoprt_trypan_C"/>
</dbReference>
<feature type="chain" id="PRO_5012588340" evidence="8">
    <location>
        <begin position="22"/>
        <end position="499"/>
    </location>
</feature>
<evidence type="ECO:0000256" key="1">
    <source>
        <dbReference type="ARBA" id="ARBA00002523"/>
    </source>
</evidence>
<keyword evidence="7" id="KW-0449">Lipoprotein</keyword>